<proteinExistence type="predicted"/>
<gene>
    <name evidence="1" type="ORF">VITFI_CDS2700</name>
</gene>
<name>A0A221KI07_VITFI</name>
<dbReference type="KEGG" id="vff:VITFI_CDS2700"/>
<dbReference type="AlphaFoldDB" id="A0A221KI07"/>
<dbReference type="OrthoDB" id="8562559at2"/>
<dbReference type="RefSeq" id="WP_089417398.1">
    <property type="nucleotide sequence ID" value="NZ_CP022423.1"/>
</dbReference>
<reference evidence="1 2" key="1">
    <citation type="submission" date="2017-07" db="EMBL/GenBank/DDBJ databases">
        <title>Complete Genome Sequence of the cosmetic ferment Vitreoscilla filiformis (ATCC15551).</title>
        <authorList>
            <person name="Contreras S."/>
            <person name="Sagory-Zalkind P."/>
            <person name="Blanquart H."/>
            <person name="Iltis A."/>
            <person name="Morand S.C."/>
        </authorList>
    </citation>
    <scope>NUCLEOTIDE SEQUENCE [LARGE SCALE GENOMIC DNA]</scope>
    <source>
        <strain evidence="1 2">ATCC 15551</strain>
    </source>
</reference>
<evidence type="ECO:0000313" key="1">
    <source>
        <dbReference type="EMBL" id="ASM78477.1"/>
    </source>
</evidence>
<evidence type="ECO:0000313" key="2">
    <source>
        <dbReference type="Proteomes" id="UP000199729"/>
    </source>
</evidence>
<sequence length="126" mass="13875">MITAAMLGIIQEAGEAVLTLTDGLEEGELLASRLTRAEVSRQLTVLASTLRSLPEKAMSTMPEIDWAGWRGMNSAITIGGLARDEALWFGVRSLVPATLSWLRVYRHSHPELFTYWRADALHAGSH</sequence>
<dbReference type="Proteomes" id="UP000199729">
    <property type="component" value="Chromosome"/>
</dbReference>
<dbReference type="EMBL" id="CP022423">
    <property type="protein sequence ID" value="ASM78477.1"/>
    <property type="molecule type" value="Genomic_DNA"/>
</dbReference>
<accession>A0A221KI07</accession>
<keyword evidence="2" id="KW-1185">Reference proteome</keyword>
<organism evidence="1 2">
    <name type="scientific">Vitreoscilla filiformis</name>
    <dbReference type="NCBI Taxonomy" id="63"/>
    <lineage>
        <taxon>Bacteria</taxon>
        <taxon>Pseudomonadati</taxon>
        <taxon>Pseudomonadota</taxon>
        <taxon>Betaproteobacteria</taxon>
        <taxon>Neisseriales</taxon>
        <taxon>Neisseriaceae</taxon>
        <taxon>Vitreoscilla</taxon>
    </lineage>
</organism>
<protein>
    <submittedName>
        <fullName evidence="1">Uncharacterized protein</fullName>
    </submittedName>
</protein>